<protein>
    <submittedName>
        <fullName evidence="2">Uncharacterized protein</fullName>
    </submittedName>
</protein>
<reference evidence="2 3" key="1">
    <citation type="submission" date="2016-07" db="EMBL/GenBank/DDBJ databases">
        <title>Draft genome of a psychrotolerant acidophile Acidithiobacillus ferrivorans strain YL15.</title>
        <authorList>
            <person name="Peng T."/>
            <person name="Ma L."/>
            <person name="Nan M."/>
            <person name="An N."/>
            <person name="Wang M."/>
            <person name="Qiu G."/>
            <person name="Zeng W."/>
        </authorList>
    </citation>
    <scope>NUCLEOTIDE SEQUENCE [LARGE SCALE GENOMIC DNA]</scope>
    <source>
        <strain evidence="2 3">YL15</strain>
    </source>
</reference>
<comment type="caution">
    <text evidence="2">The sequence shown here is derived from an EMBL/GenBank/DDBJ whole genome shotgun (WGS) entry which is preliminary data.</text>
</comment>
<dbReference type="RefSeq" id="WP_065412943.1">
    <property type="nucleotide sequence ID" value="NZ_MASQ01000070.1"/>
</dbReference>
<keyword evidence="1" id="KW-1133">Transmembrane helix</keyword>
<gene>
    <name evidence="2" type="ORF">BBC27_08365</name>
</gene>
<dbReference type="EMBL" id="MASQ01000070">
    <property type="protein sequence ID" value="OCB03353.1"/>
    <property type="molecule type" value="Genomic_DNA"/>
</dbReference>
<feature type="transmembrane region" description="Helical" evidence="1">
    <location>
        <begin position="32"/>
        <end position="53"/>
    </location>
</feature>
<name>A0A1B9C0B2_9PROT</name>
<keyword evidence="1" id="KW-0812">Transmembrane</keyword>
<accession>A0A1B9C0B2</accession>
<keyword evidence="1" id="KW-0472">Membrane</keyword>
<proteinExistence type="predicted"/>
<feature type="transmembrane region" description="Helical" evidence="1">
    <location>
        <begin position="7"/>
        <end position="26"/>
    </location>
</feature>
<evidence type="ECO:0000313" key="3">
    <source>
        <dbReference type="Proteomes" id="UP000093129"/>
    </source>
</evidence>
<dbReference type="AlphaFoldDB" id="A0A1B9C0B2"/>
<sequence length="113" mass="12834">MLLTIEHIVVVIIAIVVLYWLILFGAATFGFLIKAVLTIFVVGFFLLLAVAAMNHVNKEHHYQQTYGAVNKFLENIPYEKSLSQAAVHFGRTLEENPRLQKQQEHAWSATNKP</sequence>
<evidence type="ECO:0000256" key="1">
    <source>
        <dbReference type="SAM" id="Phobius"/>
    </source>
</evidence>
<organism evidence="2 3">
    <name type="scientific">Acidithiobacillus ferrivorans</name>
    <dbReference type="NCBI Taxonomy" id="160808"/>
    <lineage>
        <taxon>Bacteria</taxon>
        <taxon>Pseudomonadati</taxon>
        <taxon>Pseudomonadota</taxon>
        <taxon>Acidithiobacillia</taxon>
        <taxon>Acidithiobacillales</taxon>
        <taxon>Acidithiobacillaceae</taxon>
        <taxon>Acidithiobacillus</taxon>
    </lineage>
</organism>
<dbReference type="Proteomes" id="UP000093129">
    <property type="component" value="Unassembled WGS sequence"/>
</dbReference>
<evidence type="ECO:0000313" key="2">
    <source>
        <dbReference type="EMBL" id="OCB03353.1"/>
    </source>
</evidence>